<dbReference type="Proteomes" id="UP000663848">
    <property type="component" value="Unassembled WGS sequence"/>
</dbReference>
<comment type="caution">
    <text evidence="1">The sequence shown here is derived from an EMBL/GenBank/DDBJ whole genome shotgun (WGS) entry which is preliminary data.</text>
</comment>
<evidence type="ECO:0000313" key="3">
    <source>
        <dbReference type="EMBL" id="CAF4274896.1"/>
    </source>
</evidence>
<dbReference type="Proteomes" id="UP000663838">
    <property type="component" value="Unassembled WGS sequence"/>
</dbReference>
<reference evidence="1" key="1">
    <citation type="submission" date="2021-02" db="EMBL/GenBank/DDBJ databases">
        <authorList>
            <person name="Nowell W R."/>
        </authorList>
    </citation>
    <scope>NUCLEOTIDE SEQUENCE</scope>
</reference>
<protein>
    <recommendedName>
        <fullName evidence="7">Reverse transcriptase domain-containing protein</fullName>
    </recommendedName>
</protein>
<proteinExistence type="predicted"/>
<dbReference type="EMBL" id="CAJOBP010000617">
    <property type="protein sequence ID" value="CAF4200945.1"/>
    <property type="molecule type" value="Genomic_DNA"/>
</dbReference>
<evidence type="ECO:0008006" key="7">
    <source>
        <dbReference type="Google" id="ProtNLM"/>
    </source>
</evidence>
<dbReference type="AlphaFoldDB" id="A0A820B580"/>
<sequence length="223" mass="26390">MVKLLPVQYHIVLGEAYWGKEWKTARTICLNKNDNPAPTTNQLRPISMLPTFSKIYEKLFLLRFHSWFSRMNIYPFNNQSAPINARRGASQGSCLGPIIYIISHHDLPLVFENPSHAHAYVDDIAIVYTASLHLKYKFQVLEIEERIHKKMLKLLHYTNTWYQHLNLKKSEYVVYHNSTQCSKRFTSSLPRTYTRETIQKMFTKPYEKYPTIRTIVHRIRVTT</sequence>
<dbReference type="Proteomes" id="UP000663862">
    <property type="component" value="Unassembled WGS sequence"/>
</dbReference>
<dbReference type="EMBL" id="CAJOBR010000978">
    <property type="protein sequence ID" value="CAF4566229.1"/>
    <property type="molecule type" value="Genomic_DNA"/>
</dbReference>
<dbReference type="Proteomes" id="UP000663873">
    <property type="component" value="Unassembled WGS sequence"/>
</dbReference>
<evidence type="ECO:0000313" key="4">
    <source>
        <dbReference type="EMBL" id="CAF4566229.1"/>
    </source>
</evidence>
<gene>
    <name evidence="2" type="ORF">HFQ381_LOCUS11114</name>
    <name evidence="4" type="ORF">QYT958_LOCUS9320</name>
    <name evidence="5" type="ORF">TOA249_LOCUS11225</name>
    <name evidence="3" type="ORF">TSG867_LOCUS4586</name>
    <name evidence="1" type="ORF">UJA718_LOCUS6549</name>
</gene>
<dbReference type="Proteomes" id="UP000663851">
    <property type="component" value="Unassembled WGS sequence"/>
</dbReference>
<evidence type="ECO:0000313" key="5">
    <source>
        <dbReference type="EMBL" id="CAF4610139.1"/>
    </source>
</evidence>
<dbReference type="EMBL" id="CAJOBQ010000150">
    <property type="protein sequence ID" value="CAF4274896.1"/>
    <property type="molecule type" value="Genomic_DNA"/>
</dbReference>
<dbReference type="EMBL" id="CAJOBO010000630">
    <property type="protein sequence ID" value="CAF4261927.1"/>
    <property type="molecule type" value="Genomic_DNA"/>
</dbReference>
<accession>A0A820B580</accession>
<organism evidence="1 6">
    <name type="scientific">Rotaria socialis</name>
    <dbReference type="NCBI Taxonomy" id="392032"/>
    <lineage>
        <taxon>Eukaryota</taxon>
        <taxon>Metazoa</taxon>
        <taxon>Spiralia</taxon>
        <taxon>Gnathifera</taxon>
        <taxon>Rotifera</taxon>
        <taxon>Eurotatoria</taxon>
        <taxon>Bdelloidea</taxon>
        <taxon>Philodinida</taxon>
        <taxon>Philodinidae</taxon>
        <taxon>Rotaria</taxon>
    </lineage>
</organism>
<evidence type="ECO:0000313" key="1">
    <source>
        <dbReference type="EMBL" id="CAF4200945.1"/>
    </source>
</evidence>
<keyword evidence="6" id="KW-1185">Reference proteome</keyword>
<evidence type="ECO:0000313" key="2">
    <source>
        <dbReference type="EMBL" id="CAF4261927.1"/>
    </source>
</evidence>
<name>A0A820B580_9BILA</name>
<dbReference type="EMBL" id="CAJOBS010000604">
    <property type="protein sequence ID" value="CAF4610139.1"/>
    <property type="molecule type" value="Genomic_DNA"/>
</dbReference>
<evidence type="ECO:0000313" key="6">
    <source>
        <dbReference type="Proteomes" id="UP000663873"/>
    </source>
</evidence>